<dbReference type="OrthoDB" id="6810874at2"/>
<dbReference type="PRINTS" id="PR01299">
    <property type="entry name" value="PYOCIN"/>
</dbReference>
<evidence type="ECO:0000313" key="6">
    <source>
        <dbReference type="Proteomes" id="UP000318428"/>
    </source>
</evidence>
<evidence type="ECO:0000313" key="4">
    <source>
        <dbReference type="EMBL" id="TWR92212.1"/>
    </source>
</evidence>
<evidence type="ECO:0000256" key="2">
    <source>
        <dbReference type="ARBA" id="ARBA00023025"/>
    </source>
</evidence>
<comment type="similarity">
    <text evidence="1">Belongs to the colicins ColE2/ColE8/ColE9 and pyocins S1/S2 family.</text>
</comment>
<evidence type="ECO:0000256" key="1">
    <source>
        <dbReference type="ARBA" id="ARBA00009346"/>
    </source>
</evidence>
<dbReference type="InterPro" id="IPR035900">
    <property type="entry name" value="Colicin_E_sf"/>
</dbReference>
<evidence type="ECO:0000313" key="5">
    <source>
        <dbReference type="Proteomes" id="UP000317901"/>
    </source>
</evidence>
<comment type="caution">
    <text evidence="3">The sequence shown here is derived from an EMBL/GenBank/DDBJ whole genome shotgun (WGS) entry which is preliminary data.</text>
</comment>
<sequence>MELKKSLSEYTEAEFKRLVQEISEDIGTEKYQDELIGHFRDLVNGVGGADLIFYPEPGADISAEGIMNTVKARCEAKGLPGFKSRF</sequence>
<gene>
    <name evidence="3" type="ORF">FJD37_20115</name>
    <name evidence="4" type="ORF">FJD38_00925</name>
</gene>
<dbReference type="EMBL" id="VFIP01000053">
    <property type="protein sequence ID" value="TWR84081.1"/>
    <property type="molecule type" value="Genomic_DNA"/>
</dbReference>
<accession>A0A5C5PXD7</accession>
<dbReference type="Pfam" id="PF01320">
    <property type="entry name" value="Colicin_Pyocin"/>
    <property type="match status" value="1"/>
</dbReference>
<dbReference type="Proteomes" id="UP000318428">
    <property type="component" value="Unassembled WGS sequence"/>
</dbReference>
<dbReference type="GO" id="GO:0015643">
    <property type="term" value="F:toxic substance binding"/>
    <property type="evidence" value="ECO:0007669"/>
    <property type="project" value="InterPro"/>
</dbReference>
<keyword evidence="6" id="KW-1185">Reference proteome</keyword>
<name>A0A5C5PXD7_9PSED</name>
<dbReference type="EMBL" id="VFIO01000001">
    <property type="protein sequence ID" value="TWR92212.1"/>
    <property type="molecule type" value="Genomic_DNA"/>
</dbReference>
<proteinExistence type="inferred from homology"/>
<dbReference type="Proteomes" id="UP000317901">
    <property type="component" value="Unassembled WGS sequence"/>
</dbReference>
<keyword evidence="2" id="KW-0079">Bacteriocin immunity</keyword>
<protein>
    <submittedName>
        <fullName evidence="3">Bacteriocin immunity protein</fullName>
    </submittedName>
</protein>
<dbReference type="Gene3D" id="1.10.1200.20">
    <property type="entry name" value="Colicin E immunity protein"/>
    <property type="match status" value="1"/>
</dbReference>
<evidence type="ECO:0000313" key="3">
    <source>
        <dbReference type="EMBL" id="TWR84081.1"/>
    </source>
</evidence>
<dbReference type="GO" id="GO:0030153">
    <property type="term" value="P:bacteriocin immunity"/>
    <property type="evidence" value="ECO:0007669"/>
    <property type="project" value="UniProtKB-KW"/>
</dbReference>
<dbReference type="SUPFAM" id="SSF47345">
    <property type="entry name" value="Colicin E immunity proteins"/>
    <property type="match status" value="1"/>
</dbReference>
<dbReference type="RefSeq" id="WP_146383673.1">
    <property type="nucleotide sequence ID" value="NZ_CP142033.1"/>
</dbReference>
<dbReference type="CDD" id="cd16363">
    <property type="entry name" value="Col_Im_like"/>
    <property type="match status" value="1"/>
</dbReference>
<dbReference type="InterPro" id="IPR000290">
    <property type="entry name" value="Colicin_pyocin"/>
</dbReference>
<reference evidence="5 6" key="1">
    <citation type="submission" date="2019-06" db="EMBL/GenBank/DDBJ databases">
        <title>Pseudomonas bimorpha sp. nov. isolated from bovine raw milk and skim milk concentrate.</title>
        <authorList>
            <person name="Hofmann K."/>
            <person name="Huptas C."/>
            <person name="Doll E."/>
            <person name="Scherer S."/>
            <person name="Wenning M."/>
        </authorList>
    </citation>
    <scope>NUCLEOTIDE SEQUENCE [LARGE SCALE GENOMIC DNA]</scope>
    <source>
        <strain evidence="4 6">DSM 108989</strain>
        <strain evidence="3 5">DSM 108990</strain>
    </source>
</reference>
<dbReference type="AlphaFoldDB" id="A0A5C5PXD7"/>
<organism evidence="3 5">
    <name type="scientific">Pseudomonas saxonica</name>
    <dbReference type="NCBI Taxonomy" id="2600598"/>
    <lineage>
        <taxon>Bacteria</taxon>
        <taxon>Pseudomonadati</taxon>
        <taxon>Pseudomonadota</taxon>
        <taxon>Gammaproteobacteria</taxon>
        <taxon>Pseudomonadales</taxon>
        <taxon>Pseudomonadaceae</taxon>
        <taxon>Pseudomonas</taxon>
    </lineage>
</organism>